<reference evidence="1" key="1">
    <citation type="submission" date="2020-03" db="EMBL/GenBank/DDBJ databases">
        <authorList>
            <person name="Weist P."/>
        </authorList>
    </citation>
    <scope>NUCLEOTIDE SEQUENCE</scope>
</reference>
<protein>
    <submittedName>
        <fullName evidence="1">Uncharacterized protein</fullName>
    </submittedName>
</protein>
<proteinExistence type="predicted"/>
<dbReference type="EMBL" id="CADEAL010001057">
    <property type="protein sequence ID" value="CAB1428455.1"/>
    <property type="molecule type" value="Genomic_DNA"/>
</dbReference>
<keyword evidence="2" id="KW-1185">Reference proteome</keyword>
<name>A0A9N7UCR0_PLEPL</name>
<sequence length="101" mass="11433">MDEGTTQTCLHPFTLPMLSLHKTRVFSWREAEDRKPGCQTNLAPPTTFEVGKFGLESLRWRETMPGQKLFGPIKLSGRALYDDGQMNNSNVINHVTKEPLS</sequence>
<evidence type="ECO:0000313" key="1">
    <source>
        <dbReference type="EMBL" id="CAB1428455.1"/>
    </source>
</evidence>
<comment type="caution">
    <text evidence="1">The sequence shown here is derived from an EMBL/GenBank/DDBJ whole genome shotgun (WGS) entry which is preliminary data.</text>
</comment>
<dbReference type="Proteomes" id="UP001153269">
    <property type="component" value="Unassembled WGS sequence"/>
</dbReference>
<accession>A0A9N7UCR0</accession>
<evidence type="ECO:0000313" key="2">
    <source>
        <dbReference type="Proteomes" id="UP001153269"/>
    </source>
</evidence>
<dbReference type="AlphaFoldDB" id="A0A9N7UCR0"/>
<gene>
    <name evidence="1" type="ORF">PLEPLA_LOCUS16428</name>
</gene>
<organism evidence="1 2">
    <name type="scientific">Pleuronectes platessa</name>
    <name type="common">European plaice</name>
    <dbReference type="NCBI Taxonomy" id="8262"/>
    <lineage>
        <taxon>Eukaryota</taxon>
        <taxon>Metazoa</taxon>
        <taxon>Chordata</taxon>
        <taxon>Craniata</taxon>
        <taxon>Vertebrata</taxon>
        <taxon>Euteleostomi</taxon>
        <taxon>Actinopterygii</taxon>
        <taxon>Neopterygii</taxon>
        <taxon>Teleostei</taxon>
        <taxon>Neoteleostei</taxon>
        <taxon>Acanthomorphata</taxon>
        <taxon>Carangaria</taxon>
        <taxon>Pleuronectiformes</taxon>
        <taxon>Pleuronectoidei</taxon>
        <taxon>Pleuronectidae</taxon>
        <taxon>Pleuronectes</taxon>
    </lineage>
</organism>